<gene>
    <name evidence="7" type="ORF">SADO_09659</name>
</gene>
<evidence type="ECO:0000256" key="5">
    <source>
        <dbReference type="ARBA" id="ARBA00022729"/>
    </source>
</evidence>
<keyword evidence="5" id="KW-0732">Signal</keyword>
<evidence type="ECO:0000259" key="6">
    <source>
        <dbReference type="PROSITE" id="PS50983"/>
    </source>
</evidence>
<dbReference type="PANTHER" id="PTHR30532:SF21">
    <property type="entry name" value="SIDEROPHORE-BINDING LIPOPROTEIN YFIY-RELATED"/>
    <property type="match status" value="1"/>
</dbReference>
<comment type="similarity">
    <text evidence="2">Belongs to the bacterial solute-binding protein 8 family.</text>
</comment>
<evidence type="ECO:0000313" key="7">
    <source>
        <dbReference type="EMBL" id="MES1929512.1"/>
    </source>
</evidence>
<dbReference type="InterPro" id="IPR002491">
    <property type="entry name" value="ABC_transptr_periplasmic_BD"/>
</dbReference>
<evidence type="ECO:0000256" key="4">
    <source>
        <dbReference type="ARBA" id="ARBA00022496"/>
    </source>
</evidence>
<keyword evidence="8" id="KW-1185">Reference proteome</keyword>
<dbReference type="Pfam" id="PF01497">
    <property type="entry name" value="Peripla_BP_2"/>
    <property type="match status" value="1"/>
</dbReference>
<evidence type="ECO:0000313" key="8">
    <source>
        <dbReference type="Proteomes" id="UP001460888"/>
    </source>
</evidence>
<comment type="caution">
    <text evidence="7">The sequence shown here is derived from an EMBL/GenBank/DDBJ whole genome shotgun (WGS) entry which is preliminary data.</text>
</comment>
<evidence type="ECO:0000256" key="2">
    <source>
        <dbReference type="ARBA" id="ARBA00008814"/>
    </source>
</evidence>
<dbReference type="Gene3D" id="3.40.50.1980">
    <property type="entry name" value="Nitrogenase molybdenum iron protein domain"/>
    <property type="match status" value="2"/>
</dbReference>
<proteinExistence type="inferred from homology"/>
<sequence length="326" mass="35857">MPILKPTARALATCPVTALADHVPEATKLASPARRRLLLGLAASLLSPAWAGAAHQPRVVTLFQGATDTAVALGVTPVGIVESWQDKPVYPYLRPDLAGVPLLGLETQPSLEHIVQLEPDIIVASRFRHARIEPLLARIGRVVMLEDIYRFRETLSVMAQVLGREAQAEAWLARLDARIRNLGTRLQKHFDDRWPLTVSLLDIRANEVRSYLPPSFGGSILAALGFRWNAASRRASGVSLKLSGVESLPTVDADVFFVMLHSRSAAVAAHYRRLQAHPLWQRMAAPTQNRVWPVEAVPWVLSGGVLGVMHMLDDVEHWLAHESGRA</sequence>
<keyword evidence="3" id="KW-0813">Transport</keyword>
<dbReference type="InterPro" id="IPR051313">
    <property type="entry name" value="Bact_iron-sidero_bind"/>
</dbReference>
<dbReference type="EMBL" id="APND01000003">
    <property type="protein sequence ID" value="MES1929512.1"/>
    <property type="molecule type" value="Genomic_DNA"/>
</dbReference>
<dbReference type="SUPFAM" id="SSF53807">
    <property type="entry name" value="Helical backbone' metal receptor"/>
    <property type="match status" value="1"/>
</dbReference>
<accession>A0ABV2B0T4</accession>
<feature type="domain" description="Fe/B12 periplasmic-binding" evidence="6">
    <location>
        <begin position="58"/>
        <end position="323"/>
    </location>
</feature>
<keyword evidence="4" id="KW-0410">Iron transport</keyword>
<reference evidence="7 8" key="1">
    <citation type="submission" date="2013-03" db="EMBL/GenBank/DDBJ databases">
        <title>Salinisphaera dokdonensis CL-ES53 Genome Sequencing.</title>
        <authorList>
            <person name="Li C."/>
            <person name="Lai Q."/>
            <person name="Shao Z."/>
        </authorList>
    </citation>
    <scope>NUCLEOTIDE SEQUENCE [LARGE SCALE GENOMIC DNA]</scope>
    <source>
        <strain evidence="7 8">CL-ES53</strain>
    </source>
</reference>
<keyword evidence="4" id="KW-0408">Iron</keyword>
<evidence type="ECO:0000256" key="1">
    <source>
        <dbReference type="ARBA" id="ARBA00004196"/>
    </source>
</evidence>
<keyword evidence="4" id="KW-0406">Ion transport</keyword>
<dbReference type="PROSITE" id="PS50983">
    <property type="entry name" value="FE_B12_PBP"/>
    <property type="match status" value="1"/>
</dbReference>
<organism evidence="7 8">
    <name type="scientific">Salinisphaera dokdonensis CL-ES53</name>
    <dbReference type="NCBI Taxonomy" id="1304272"/>
    <lineage>
        <taxon>Bacteria</taxon>
        <taxon>Pseudomonadati</taxon>
        <taxon>Pseudomonadota</taxon>
        <taxon>Gammaproteobacteria</taxon>
        <taxon>Salinisphaerales</taxon>
        <taxon>Salinisphaeraceae</taxon>
        <taxon>Salinisphaera</taxon>
    </lineage>
</organism>
<name>A0ABV2B0T4_9GAMM</name>
<dbReference type="PANTHER" id="PTHR30532">
    <property type="entry name" value="IRON III DICITRATE-BINDING PERIPLASMIC PROTEIN"/>
    <property type="match status" value="1"/>
</dbReference>
<protein>
    <submittedName>
        <fullName evidence="7">Periplasmic-binding protein</fullName>
    </submittedName>
</protein>
<comment type="subcellular location">
    <subcellularLocation>
        <location evidence="1">Cell envelope</location>
    </subcellularLocation>
</comment>
<evidence type="ECO:0000256" key="3">
    <source>
        <dbReference type="ARBA" id="ARBA00022448"/>
    </source>
</evidence>
<dbReference type="Proteomes" id="UP001460888">
    <property type="component" value="Unassembled WGS sequence"/>
</dbReference>
<dbReference type="CDD" id="cd01146">
    <property type="entry name" value="FhuD"/>
    <property type="match status" value="1"/>
</dbReference>